<protein>
    <submittedName>
        <fullName evidence="2">Uncharacterized protein</fullName>
    </submittedName>
</protein>
<name>A0AAV1B084_VICFA</name>
<evidence type="ECO:0000313" key="3">
    <source>
        <dbReference type="Proteomes" id="UP001157006"/>
    </source>
</evidence>
<dbReference type="AlphaFoldDB" id="A0AAV1B084"/>
<sequence length="191" mass="22417">MYTYRLSTYFVARTTNALPLDLVLPVLFLLVVYFMGWFETQCKTLSPEYSYKFSLHRGSSGTWTCYWGNTTNGLEKGNNFGFTQCHDFHVGWGFLCKESPIFIYWIQYQPFNYQAYMLMPKLQYERTHCTMLSTLMDLKRATTLASLTVMTFMLAGGLFVKKVLYSYFGFSTNLSTTRRMPKLQYERTHCT</sequence>
<keyword evidence="1" id="KW-1133">Transmembrane helix</keyword>
<keyword evidence="1" id="KW-0472">Membrane</keyword>
<reference evidence="2 3" key="1">
    <citation type="submission" date="2023-01" db="EMBL/GenBank/DDBJ databases">
        <authorList>
            <person name="Kreplak J."/>
        </authorList>
    </citation>
    <scope>NUCLEOTIDE SEQUENCE [LARGE SCALE GENOMIC DNA]</scope>
</reference>
<feature type="transmembrane region" description="Helical" evidence="1">
    <location>
        <begin position="20"/>
        <end position="38"/>
    </location>
</feature>
<evidence type="ECO:0000256" key="1">
    <source>
        <dbReference type="SAM" id="Phobius"/>
    </source>
</evidence>
<feature type="transmembrane region" description="Helical" evidence="1">
    <location>
        <begin position="141"/>
        <end position="160"/>
    </location>
</feature>
<keyword evidence="1" id="KW-0812">Transmembrane</keyword>
<proteinExistence type="predicted"/>
<dbReference type="Proteomes" id="UP001157006">
    <property type="component" value="Chromosome 5"/>
</dbReference>
<dbReference type="EMBL" id="OX451740">
    <property type="protein sequence ID" value="CAI8614968.1"/>
    <property type="molecule type" value="Genomic_DNA"/>
</dbReference>
<evidence type="ECO:0000313" key="2">
    <source>
        <dbReference type="EMBL" id="CAI8614968.1"/>
    </source>
</evidence>
<keyword evidence="3" id="KW-1185">Reference proteome</keyword>
<organism evidence="2 3">
    <name type="scientific">Vicia faba</name>
    <name type="common">Broad bean</name>
    <name type="synonym">Faba vulgaris</name>
    <dbReference type="NCBI Taxonomy" id="3906"/>
    <lineage>
        <taxon>Eukaryota</taxon>
        <taxon>Viridiplantae</taxon>
        <taxon>Streptophyta</taxon>
        <taxon>Embryophyta</taxon>
        <taxon>Tracheophyta</taxon>
        <taxon>Spermatophyta</taxon>
        <taxon>Magnoliopsida</taxon>
        <taxon>eudicotyledons</taxon>
        <taxon>Gunneridae</taxon>
        <taxon>Pentapetalae</taxon>
        <taxon>rosids</taxon>
        <taxon>fabids</taxon>
        <taxon>Fabales</taxon>
        <taxon>Fabaceae</taxon>
        <taxon>Papilionoideae</taxon>
        <taxon>50 kb inversion clade</taxon>
        <taxon>NPAAA clade</taxon>
        <taxon>Hologalegina</taxon>
        <taxon>IRL clade</taxon>
        <taxon>Fabeae</taxon>
        <taxon>Vicia</taxon>
    </lineage>
</organism>
<gene>
    <name evidence="2" type="ORF">VFH_V156160</name>
</gene>
<accession>A0AAV1B084</accession>